<dbReference type="AlphaFoldDB" id="A0A1Y0YIA0"/>
<dbReference type="EMBL" id="NILC01000021">
    <property type="protein sequence ID" value="TWL28528.1"/>
    <property type="molecule type" value="Genomic_DNA"/>
</dbReference>
<proteinExistence type="predicted"/>
<gene>
    <name evidence="3" type="ORF">CHCC16736_3130</name>
    <name evidence="2" type="ORF">I6G80_22190</name>
</gene>
<organism evidence="3 4">
    <name type="scientific">Bacillus licheniformis</name>
    <dbReference type="NCBI Taxonomy" id="1402"/>
    <lineage>
        <taxon>Bacteria</taxon>
        <taxon>Bacillati</taxon>
        <taxon>Bacillota</taxon>
        <taxon>Bacilli</taxon>
        <taxon>Bacillales</taxon>
        <taxon>Bacillaceae</taxon>
        <taxon>Bacillus</taxon>
    </lineage>
</organism>
<dbReference type="OMA" id="YMMVIFA"/>
<sequence length="94" mass="10529">MNTNSLKQGLIFASFSSFLAFPMLAAALLFYHLFSNQTSNDILFNSLSFVMESESAFSFQVKPNFFFIMIGLFIGIFIITAAISSIYQKKKGES</sequence>
<protein>
    <submittedName>
        <fullName evidence="3">Uncharacterized protein</fullName>
    </submittedName>
</protein>
<dbReference type="RefSeq" id="WP_011197680.1">
    <property type="nucleotide sequence ID" value="NZ_BEXU01000053.1"/>
</dbReference>
<evidence type="ECO:0000313" key="5">
    <source>
        <dbReference type="Proteomes" id="UP000595038"/>
    </source>
</evidence>
<dbReference type="GeneID" id="56670696"/>
<dbReference type="Proteomes" id="UP000435910">
    <property type="component" value="Unassembled WGS sequence"/>
</dbReference>
<feature type="transmembrane region" description="Helical" evidence="1">
    <location>
        <begin position="65"/>
        <end position="87"/>
    </location>
</feature>
<name>A0A1Y0YIA0_BACLI</name>
<dbReference type="EMBL" id="CP065647">
    <property type="protein sequence ID" value="QPR72483.1"/>
    <property type="molecule type" value="Genomic_DNA"/>
</dbReference>
<evidence type="ECO:0000313" key="4">
    <source>
        <dbReference type="Proteomes" id="UP000435910"/>
    </source>
</evidence>
<keyword evidence="1" id="KW-0472">Membrane</keyword>
<reference evidence="3 4" key="1">
    <citation type="submission" date="2019-06" db="EMBL/GenBank/DDBJ databases">
        <title>Genome sequence analysis of &gt;100 Bacillus licheniformis strains suggests intrinsic resistance to this species.</title>
        <authorList>
            <person name="Wels M."/>
            <person name="Siezen R.J."/>
            <person name="Johansen E."/>
            <person name="Stuer-Lauridsen B."/>
            <person name="Bjerre K."/>
            <person name="Nielsen B.K.K."/>
        </authorList>
    </citation>
    <scope>NUCLEOTIDE SEQUENCE [LARGE SCALE GENOMIC DNA]</scope>
    <source>
        <strain evidence="3 4">BAC-16736</strain>
    </source>
</reference>
<accession>A0A1Y0YIA0</accession>
<evidence type="ECO:0000313" key="3">
    <source>
        <dbReference type="EMBL" id="TWL28528.1"/>
    </source>
</evidence>
<dbReference type="Proteomes" id="UP000595038">
    <property type="component" value="Chromosome"/>
</dbReference>
<keyword evidence="1" id="KW-0812">Transmembrane</keyword>
<keyword evidence="1" id="KW-1133">Transmembrane helix</keyword>
<evidence type="ECO:0000256" key="1">
    <source>
        <dbReference type="SAM" id="Phobius"/>
    </source>
</evidence>
<feature type="transmembrane region" description="Helical" evidence="1">
    <location>
        <begin position="12"/>
        <end position="34"/>
    </location>
</feature>
<reference evidence="2 5" key="2">
    <citation type="submission" date="2020-12" db="EMBL/GenBank/DDBJ databases">
        <title>FDA dAtabase for Regulatory Grade micrObial Sequences (FDA-ARGOS): Supporting development and validation of Infectious Disease Dx tests.</title>
        <authorList>
            <person name="Nelson B."/>
            <person name="Plummer A."/>
            <person name="Tallon L."/>
            <person name="Sadzewicz L."/>
            <person name="Zhao X."/>
            <person name="Boylan J."/>
            <person name="Ott S."/>
            <person name="Bowen H."/>
            <person name="Vavikolanu K."/>
            <person name="Mehta A."/>
            <person name="Aluvathingal J."/>
            <person name="Nadendla S."/>
            <person name="Myers T."/>
            <person name="Yan Y."/>
            <person name="Sichtig H."/>
        </authorList>
    </citation>
    <scope>NUCLEOTIDE SEQUENCE [LARGE SCALE GENOMIC DNA]</scope>
    <source>
        <strain evidence="2 5">FDAARGOS_923</strain>
    </source>
</reference>
<evidence type="ECO:0000313" key="2">
    <source>
        <dbReference type="EMBL" id="QPR72483.1"/>
    </source>
</evidence>